<sequence>MDTVPVVFIESVLQSCGDNLPKEIPHAWAQLGETYLRNRGSLILTYAPSDLQNYALPWTFRYNVRGFDHLKEETLTREVIRKIARSITYFKFDSNGSCFWAAHAGRWPSIADDDDATFQLLANLQAPKKELIVDVDSLSRWYGDLGPRYSYFWSSFTSLSLKQGSFDSEAYLKKHGSLTVTYAPSDLQNYALPWAFRYNLRGFDHLKEKTLSREVIRKIARSITNFKFNTNKSCFWAAHVGRWPTIADDDEATFQLLANLQAPKKELIVDLGSLSHWYGDLGSRYSHFWSSFTSLSMKKEEYDSGDLEKLNKKLEKLYNGPKKIGSPRLVALCSLSSSETFSERPFFDHSDEFCYCSFAMPSIKSVKEQ</sequence>
<evidence type="ECO:0000313" key="2">
    <source>
        <dbReference type="WBParaSite" id="L893_g33481.t1"/>
    </source>
</evidence>
<reference evidence="2" key="1">
    <citation type="submission" date="2016-11" db="UniProtKB">
        <authorList>
            <consortium name="WormBaseParasite"/>
        </authorList>
    </citation>
    <scope>IDENTIFICATION</scope>
</reference>
<organism evidence="1 2">
    <name type="scientific">Steinernema glaseri</name>
    <dbReference type="NCBI Taxonomy" id="37863"/>
    <lineage>
        <taxon>Eukaryota</taxon>
        <taxon>Metazoa</taxon>
        <taxon>Ecdysozoa</taxon>
        <taxon>Nematoda</taxon>
        <taxon>Chromadorea</taxon>
        <taxon>Rhabditida</taxon>
        <taxon>Tylenchina</taxon>
        <taxon>Panagrolaimomorpha</taxon>
        <taxon>Strongyloidoidea</taxon>
        <taxon>Steinernematidae</taxon>
        <taxon>Steinernema</taxon>
    </lineage>
</organism>
<evidence type="ECO:0000313" key="1">
    <source>
        <dbReference type="Proteomes" id="UP000095287"/>
    </source>
</evidence>
<dbReference type="WBParaSite" id="L893_g33481.t1">
    <property type="protein sequence ID" value="L893_g33481.t1"/>
    <property type="gene ID" value="L893_g33481"/>
</dbReference>
<name>A0A1I8A7X8_9BILA</name>
<protein>
    <submittedName>
        <fullName evidence="2">PI-PLC X domain-containing protein 1</fullName>
    </submittedName>
</protein>
<keyword evidence="1" id="KW-1185">Reference proteome</keyword>
<proteinExistence type="predicted"/>
<dbReference type="AlphaFoldDB" id="A0A1I8A7X8"/>
<accession>A0A1I8A7X8</accession>
<dbReference type="Proteomes" id="UP000095287">
    <property type="component" value="Unplaced"/>
</dbReference>